<sequence>MHNLEGSARGLSLILGLNRDALMFATALALALFAGAFIVSP</sequence>
<dbReference type="Proteomes" id="UP000199356">
    <property type="component" value="Unassembled WGS sequence"/>
</dbReference>
<evidence type="ECO:0000313" key="3">
    <source>
        <dbReference type="Proteomes" id="UP000199356"/>
    </source>
</evidence>
<dbReference type="AlphaFoldDB" id="A0A1I5NVM0"/>
<keyword evidence="1" id="KW-0472">Membrane</keyword>
<keyword evidence="1" id="KW-1133">Transmembrane helix</keyword>
<dbReference type="RefSeq" id="WP_281243775.1">
    <property type="nucleotide sequence ID" value="NZ_FOXA01000004.1"/>
</dbReference>
<accession>A0A1I5NVM0</accession>
<keyword evidence="3" id="KW-1185">Reference proteome</keyword>
<dbReference type="STRING" id="441119.SAMN04488047_104104"/>
<feature type="transmembrane region" description="Helical" evidence="1">
    <location>
        <begin position="21"/>
        <end position="39"/>
    </location>
</feature>
<proteinExistence type="predicted"/>
<keyword evidence="1" id="KW-0812">Transmembrane</keyword>
<name>A0A1I5NVM0_9RHOB</name>
<reference evidence="2 3" key="1">
    <citation type="submission" date="2016-10" db="EMBL/GenBank/DDBJ databases">
        <authorList>
            <person name="de Groot N.N."/>
        </authorList>
    </citation>
    <scope>NUCLEOTIDE SEQUENCE [LARGE SCALE GENOMIC DNA]</scope>
    <source>
        <strain evidence="2 3">DSM 19547</strain>
    </source>
</reference>
<protein>
    <submittedName>
        <fullName evidence="2">Uncharacterized protein</fullName>
    </submittedName>
</protein>
<dbReference type="EMBL" id="FOXA01000004">
    <property type="protein sequence ID" value="SFP25859.1"/>
    <property type="molecule type" value="Genomic_DNA"/>
</dbReference>
<evidence type="ECO:0000256" key="1">
    <source>
        <dbReference type="SAM" id="Phobius"/>
    </source>
</evidence>
<organism evidence="2 3">
    <name type="scientific">Tranquillimonas alkanivorans</name>
    <dbReference type="NCBI Taxonomy" id="441119"/>
    <lineage>
        <taxon>Bacteria</taxon>
        <taxon>Pseudomonadati</taxon>
        <taxon>Pseudomonadota</taxon>
        <taxon>Alphaproteobacteria</taxon>
        <taxon>Rhodobacterales</taxon>
        <taxon>Roseobacteraceae</taxon>
        <taxon>Tranquillimonas</taxon>
    </lineage>
</organism>
<evidence type="ECO:0000313" key="2">
    <source>
        <dbReference type="EMBL" id="SFP25859.1"/>
    </source>
</evidence>
<gene>
    <name evidence="2" type="ORF">SAMN04488047_104104</name>
</gene>